<protein>
    <submittedName>
        <fullName evidence="6">Uncharacterized protein</fullName>
    </submittedName>
</protein>
<dbReference type="SMART" id="SM00487">
    <property type="entry name" value="DEXDc"/>
    <property type="match status" value="1"/>
</dbReference>
<name>A0A914PBQ3_9BILA</name>
<dbReference type="GO" id="GO:0005737">
    <property type="term" value="C:cytoplasm"/>
    <property type="evidence" value="ECO:0007669"/>
    <property type="project" value="TreeGrafter"/>
</dbReference>
<accession>A0A914PBQ3</accession>
<evidence type="ECO:0000259" key="3">
    <source>
        <dbReference type="PROSITE" id="PS51192"/>
    </source>
</evidence>
<dbReference type="Pfam" id="PF00271">
    <property type="entry name" value="Helicase_C"/>
    <property type="match status" value="1"/>
</dbReference>
<dbReference type="InterPro" id="IPR001650">
    <property type="entry name" value="Helicase_C-like"/>
</dbReference>
<dbReference type="Pfam" id="PF00270">
    <property type="entry name" value="DEAD"/>
    <property type="match status" value="1"/>
</dbReference>
<evidence type="ECO:0000313" key="5">
    <source>
        <dbReference type="Proteomes" id="UP000887578"/>
    </source>
</evidence>
<dbReference type="SUPFAM" id="SSF52540">
    <property type="entry name" value="P-loop containing nucleoside triphosphate hydrolases"/>
    <property type="match status" value="1"/>
</dbReference>
<dbReference type="PROSITE" id="PS51194">
    <property type="entry name" value="HELICASE_CTER"/>
    <property type="match status" value="1"/>
</dbReference>
<keyword evidence="5" id="KW-1185">Reference proteome</keyword>
<evidence type="ECO:0000313" key="6">
    <source>
        <dbReference type="WBParaSite" id="PDA_v2.g15006.t1"/>
    </source>
</evidence>
<dbReference type="WBParaSite" id="PDA_v2.g15006.t1">
    <property type="protein sequence ID" value="PDA_v2.g15006.t1"/>
    <property type="gene ID" value="PDA_v2.g15006"/>
</dbReference>
<dbReference type="Gene3D" id="3.40.50.300">
    <property type="entry name" value="P-loop containing nucleotide triphosphate hydrolases"/>
    <property type="match status" value="2"/>
</dbReference>
<keyword evidence="2" id="KW-0067">ATP-binding</keyword>
<dbReference type="Gene3D" id="1.20.1320.30">
    <property type="match status" value="1"/>
</dbReference>
<dbReference type="InterPro" id="IPR027417">
    <property type="entry name" value="P-loop_NTPase"/>
</dbReference>
<dbReference type="PROSITE" id="PS51192">
    <property type="entry name" value="HELICASE_ATP_BIND_1"/>
    <property type="match status" value="1"/>
</dbReference>
<keyword evidence="1" id="KW-0547">Nucleotide-binding</keyword>
<dbReference type="InterPro" id="IPR051363">
    <property type="entry name" value="RLR_Helicase"/>
</dbReference>
<feature type="domain" description="Helicase ATP-binding" evidence="3">
    <location>
        <begin position="46"/>
        <end position="234"/>
    </location>
</feature>
<sequence>MTNGNESKHAYNLFFGSISPYHLRPLMYESSADYPLNLHDYQIELVQKALEGENTLICAPTGSGKTVVAAYIIREHIFELRKNLKIPKIIFVVPTVPLVEQQTNEFKRFLGHCATTIGLHGRSENLDFNSVISSVDIIVLTPQILVNATDPRFCKYEDINRISLDVFTLIILDEVHHTNKKHSYNGLMKEYHRCKYGDSNFPSRSMPQVVGLTASLGSPKRTENVEEVIKYIINKCANFDAISYTIVTKNTAELYSKIGKTKEYAIVVKNNDELVNAYYTYLESLIKSIEKYLMEIDGVLRNPEIFEGYCDMKKDEYKTWLSVTRSTTLRKAKLSPSSKMKATDCLNYLDLIYEAYQCAQLFPTEDTTKFYLKNLGSEDGTDLDQFVYRKKLQLGKDPCSESDIFKELIKCVNNQFIKNVNSKVIIFTSQRYYCKLGSEVIERYTGKTAAFISGANASSEEAGCNPSQQSQIVKKFRNGEIQILFATTVAEEGINIADCNLVITYNLVTNNIAHIQRKGRARQILSESILITFEEKKKILEEKNIENIKMINKAYEILEKIPSTRKLSMECEISILD</sequence>
<dbReference type="SMART" id="SM00490">
    <property type="entry name" value="HELICc"/>
    <property type="match status" value="1"/>
</dbReference>
<dbReference type="InterPro" id="IPR011545">
    <property type="entry name" value="DEAD/DEAH_box_helicase_dom"/>
</dbReference>
<evidence type="ECO:0000259" key="4">
    <source>
        <dbReference type="PROSITE" id="PS51194"/>
    </source>
</evidence>
<dbReference type="GO" id="GO:0003676">
    <property type="term" value="F:nucleic acid binding"/>
    <property type="evidence" value="ECO:0007669"/>
    <property type="project" value="InterPro"/>
</dbReference>
<dbReference type="GO" id="GO:0005524">
    <property type="term" value="F:ATP binding"/>
    <property type="evidence" value="ECO:0007669"/>
    <property type="project" value="UniProtKB-KW"/>
</dbReference>
<proteinExistence type="predicted"/>
<dbReference type="PANTHER" id="PTHR14074">
    <property type="entry name" value="HELICASE WITH DEATH DOMAIN-RELATED"/>
    <property type="match status" value="1"/>
</dbReference>
<dbReference type="AlphaFoldDB" id="A0A914PBQ3"/>
<dbReference type="InterPro" id="IPR014001">
    <property type="entry name" value="Helicase_ATP-bd"/>
</dbReference>
<organism evidence="5 6">
    <name type="scientific">Panagrolaimus davidi</name>
    <dbReference type="NCBI Taxonomy" id="227884"/>
    <lineage>
        <taxon>Eukaryota</taxon>
        <taxon>Metazoa</taxon>
        <taxon>Ecdysozoa</taxon>
        <taxon>Nematoda</taxon>
        <taxon>Chromadorea</taxon>
        <taxon>Rhabditida</taxon>
        <taxon>Tylenchina</taxon>
        <taxon>Panagrolaimomorpha</taxon>
        <taxon>Panagrolaimoidea</taxon>
        <taxon>Panagrolaimidae</taxon>
        <taxon>Panagrolaimus</taxon>
    </lineage>
</organism>
<dbReference type="Proteomes" id="UP000887578">
    <property type="component" value="Unplaced"/>
</dbReference>
<evidence type="ECO:0000256" key="1">
    <source>
        <dbReference type="ARBA" id="ARBA00022741"/>
    </source>
</evidence>
<evidence type="ECO:0000256" key="2">
    <source>
        <dbReference type="ARBA" id="ARBA00022840"/>
    </source>
</evidence>
<dbReference type="PANTHER" id="PTHR14074:SF16">
    <property type="entry name" value="ANTIVIRAL INNATE IMMUNE RESPONSE RECEPTOR RIG-I"/>
    <property type="match status" value="1"/>
</dbReference>
<feature type="domain" description="Helicase C-terminal" evidence="4">
    <location>
        <begin position="404"/>
        <end position="569"/>
    </location>
</feature>
<reference evidence="6" key="1">
    <citation type="submission" date="2022-11" db="UniProtKB">
        <authorList>
            <consortium name="WormBaseParasite"/>
        </authorList>
    </citation>
    <scope>IDENTIFICATION</scope>
</reference>